<dbReference type="GO" id="GO:0031201">
    <property type="term" value="C:SNARE complex"/>
    <property type="evidence" value="ECO:0007669"/>
    <property type="project" value="TreeGrafter"/>
</dbReference>
<name>A0A376B2M0_9ASCO</name>
<dbReference type="PROSITE" id="PS00914">
    <property type="entry name" value="SYNTAXIN"/>
    <property type="match status" value="1"/>
</dbReference>
<dbReference type="EMBL" id="UFAJ01000065">
    <property type="protein sequence ID" value="SSD58923.1"/>
    <property type="molecule type" value="Genomic_DNA"/>
</dbReference>
<dbReference type="VEuPathDB" id="FungiDB:SCODWIG_00684"/>
<dbReference type="AlphaFoldDB" id="A0A376B2M0"/>
<keyword evidence="3" id="KW-0812">Transmembrane</keyword>
<keyword evidence="2" id="KW-0175">Coiled coil</keyword>
<dbReference type="SUPFAM" id="SSF58038">
    <property type="entry name" value="SNARE fusion complex"/>
    <property type="match status" value="1"/>
</dbReference>
<dbReference type="Gene3D" id="1.20.5.110">
    <property type="match status" value="1"/>
</dbReference>
<proteinExistence type="inferred from homology"/>
<dbReference type="InterPro" id="IPR006012">
    <property type="entry name" value="Syntaxin/epimorphin_CS"/>
</dbReference>
<keyword evidence="3" id="KW-1133">Transmembrane helix</keyword>
<dbReference type="GO" id="GO:0006906">
    <property type="term" value="P:vesicle fusion"/>
    <property type="evidence" value="ECO:0007669"/>
    <property type="project" value="TreeGrafter"/>
</dbReference>
<dbReference type="Gene3D" id="1.20.58.70">
    <property type="match status" value="1"/>
</dbReference>
<feature type="transmembrane region" description="Helical" evidence="3">
    <location>
        <begin position="292"/>
        <end position="308"/>
    </location>
</feature>
<dbReference type="GO" id="GO:0000149">
    <property type="term" value="F:SNARE binding"/>
    <property type="evidence" value="ECO:0007669"/>
    <property type="project" value="TreeGrafter"/>
</dbReference>
<dbReference type="CDD" id="cd15840">
    <property type="entry name" value="SNARE_Qa"/>
    <property type="match status" value="1"/>
</dbReference>
<dbReference type="SUPFAM" id="SSF47661">
    <property type="entry name" value="t-snare proteins"/>
    <property type="match status" value="1"/>
</dbReference>
<evidence type="ECO:0000259" key="4">
    <source>
        <dbReference type="PROSITE" id="PS50192"/>
    </source>
</evidence>
<dbReference type="PROSITE" id="PS50192">
    <property type="entry name" value="T_SNARE"/>
    <property type="match status" value="1"/>
</dbReference>
<dbReference type="GO" id="GO:0006886">
    <property type="term" value="P:intracellular protein transport"/>
    <property type="evidence" value="ECO:0007669"/>
    <property type="project" value="InterPro"/>
</dbReference>
<keyword evidence="6" id="KW-1185">Reference proteome</keyword>
<evidence type="ECO:0000256" key="3">
    <source>
        <dbReference type="SAM" id="Phobius"/>
    </source>
</evidence>
<dbReference type="InterPro" id="IPR000727">
    <property type="entry name" value="T_SNARE_dom"/>
</dbReference>
<dbReference type="Pfam" id="PF05739">
    <property type="entry name" value="SNARE"/>
    <property type="match status" value="1"/>
</dbReference>
<dbReference type="InterPro" id="IPR045242">
    <property type="entry name" value="Syntaxin"/>
</dbReference>
<protein>
    <recommendedName>
        <fullName evidence="4">t-SNARE coiled-coil homology domain-containing protein</fullName>
    </recommendedName>
</protein>
<evidence type="ECO:0000256" key="1">
    <source>
        <dbReference type="ARBA" id="ARBA00009063"/>
    </source>
</evidence>
<comment type="similarity">
    <text evidence="1">Belongs to the syntaxin family.</text>
</comment>
<dbReference type="Proteomes" id="UP000262825">
    <property type="component" value="Unassembled WGS sequence"/>
</dbReference>
<accession>A0A376B2M0</accession>
<evidence type="ECO:0000313" key="6">
    <source>
        <dbReference type="Proteomes" id="UP000262825"/>
    </source>
</evidence>
<sequence>MTLPNAVSIQDDHSLILILEKLTPKVKEFNKKININIGSGKRDSLLIRKQIEDTIITPCMEIISNYKTQRQQQQNNGVTNYNSKLNKDIETLIQEYEVLLKEYYKKKLQYPIYKDNNGTTTVIHSSDNNQNSTSINSSNNANNLIIVNANDRSENDGYISMPLADEDKPLLSTSSSGMVPPNHKNYQSQQQLLIQEEGEQQQQQLFDNIDQEQVDFHQLVVTERDTQMDRIHGQVKEVNAIFQQLGSIIKQQGEQVDDIENNINNFSDNVQNASAKLVKAEKVQKTGNRCRIILLIVIGMIVLIILLAV</sequence>
<feature type="coiled-coil region" evidence="2">
    <location>
        <begin position="249"/>
        <end position="283"/>
    </location>
</feature>
<feature type="domain" description="T-SNARE coiled-coil homology" evidence="4">
    <location>
        <begin position="218"/>
        <end position="280"/>
    </location>
</feature>
<dbReference type="InterPro" id="IPR010989">
    <property type="entry name" value="SNARE"/>
</dbReference>
<dbReference type="GO" id="GO:0048278">
    <property type="term" value="P:vesicle docking"/>
    <property type="evidence" value="ECO:0007669"/>
    <property type="project" value="TreeGrafter"/>
</dbReference>
<organism evidence="5 6">
    <name type="scientific">Saccharomycodes ludwigii</name>
    <dbReference type="NCBI Taxonomy" id="36035"/>
    <lineage>
        <taxon>Eukaryota</taxon>
        <taxon>Fungi</taxon>
        <taxon>Dikarya</taxon>
        <taxon>Ascomycota</taxon>
        <taxon>Saccharomycotina</taxon>
        <taxon>Saccharomycetes</taxon>
        <taxon>Saccharomycodales</taxon>
        <taxon>Saccharomycodaceae</taxon>
        <taxon>Saccharomycodes</taxon>
    </lineage>
</organism>
<keyword evidence="3" id="KW-0472">Membrane</keyword>
<reference evidence="6" key="1">
    <citation type="submission" date="2018-06" db="EMBL/GenBank/DDBJ databases">
        <authorList>
            <person name="Guldener U."/>
        </authorList>
    </citation>
    <scope>NUCLEOTIDE SEQUENCE [LARGE SCALE GENOMIC DNA]</scope>
    <source>
        <strain evidence="6">UTAD17</strain>
    </source>
</reference>
<dbReference type="PANTHER" id="PTHR19957">
    <property type="entry name" value="SYNTAXIN"/>
    <property type="match status" value="1"/>
</dbReference>
<evidence type="ECO:0000313" key="5">
    <source>
        <dbReference type="EMBL" id="SSD58923.1"/>
    </source>
</evidence>
<dbReference type="GO" id="GO:0012505">
    <property type="term" value="C:endomembrane system"/>
    <property type="evidence" value="ECO:0007669"/>
    <property type="project" value="TreeGrafter"/>
</dbReference>
<evidence type="ECO:0000256" key="2">
    <source>
        <dbReference type="SAM" id="Coils"/>
    </source>
</evidence>
<gene>
    <name evidence="5" type="ORF">SCODWIG_00684</name>
</gene>
<dbReference type="SMART" id="SM00397">
    <property type="entry name" value="t_SNARE"/>
    <property type="match status" value="1"/>
</dbReference>
<dbReference type="GO" id="GO:0005484">
    <property type="term" value="F:SNAP receptor activity"/>
    <property type="evidence" value="ECO:0007669"/>
    <property type="project" value="InterPro"/>
</dbReference>